<keyword evidence="2" id="KW-1185">Reference proteome</keyword>
<dbReference type="AlphaFoldDB" id="A0AAV7A1V7"/>
<protein>
    <submittedName>
        <fullName evidence="1">Uncharacterized protein</fullName>
    </submittedName>
</protein>
<sequence>MKQIRHLYLLKPHDSIFFMSPCTLLLPSPNISHTGLMYCNNYEKTPFPFIDYCYYKTICHFLVSHM</sequence>
<name>A0AAV7A1V7_ENGPU</name>
<comment type="caution">
    <text evidence="1">The sequence shown here is derived from an EMBL/GenBank/DDBJ whole genome shotgun (WGS) entry which is preliminary data.</text>
</comment>
<organism evidence="1 2">
    <name type="scientific">Engystomops pustulosus</name>
    <name type="common">Tungara frog</name>
    <name type="synonym">Physalaemus pustulosus</name>
    <dbReference type="NCBI Taxonomy" id="76066"/>
    <lineage>
        <taxon>Eukaryota</taxon>
        <taxon>Metazoa</taxon>
        <taxon>Chordata</taxon>
        <taxon>Craniata</taxon>
        <taxon>Vertebrata</taxon>
        <taxon>Euteleostomi</taxon>
        <taxon>Amphibia</taxon>
        <taxon>Batrachia</taxon>
        <taxon>Anura</taxon>
        <taxon>Neobatrachia</taxon>
        <taxon>Hyloidea</taxon>
        <taxon>Leptodactylidae</taxon>
        <taxon>Leiuperinae</taxon>
        <taxon>Engystomops</taxon>
    </lineage>
</organism>
<dbReference type="EMBL" id="WNYA01000010">
    <property type="protein sequence ID" value="KAG8553455.1"/>
    <property type="molecule type" value="Genomic_DNA"/>
</dbReference>
<accession>A0AAV7A1V7</accession>
<dbReference type="Proteomes" id="UP000824782">
    <property type="component" value="Unassembled WGS sequence"/>
</dbReference>
<evidence type="ECO:0000313" key="1">
    <source>
        <dbReference type="EMBL" id="KAG8553455.1"/>
    </source>
</evidence>
<gene>
    <name evidence="1" type="ORF">GDO81_003415</name>
</gene>
<reference evidence="1" key="1">
    <citation type="thesis" date="2020" institute="ProQuest LLC" country="789 East Eisenhower Parkway, Ann Arbor, MI, USA">
        <title>Comparative Genomics and Chromosome Evolution.</title>
        <authorList>
            <person name="Mudd A.B."/>
        </authorList>
    </citation>
    <scope>NUCLEOTIDE SEQUENCE</scope>
    <source>
        <strain evidence="1">237g6f4</strain>
        <tissue evidence="1">Blood</tissue>
    </source>
</reference>
<proteinExistence type="predicted"/>
<evidence type="ECO:0000313" key="2">
    <source>
        <dbReference type="Proteomes" id="UP000824782"/>
    </source>
</evidence>